<evidence type="ECO:0000313" key="4">
    <source>
        <dbReference type="EMBL" id="CAF3932012.1"/>
    </source>
</evidence>
<name>A0A814DLG4_9BILA</name>
<evidence type="ECO:0000313" key="5">
    <source>
        <dbReference type="EMBL" id="CAF4077207.1"/>
    </source>
</evidence>
<reference evidence="1" key="1">
    <citation type="submission" date="2021-02" db="EMBL/GenBank/DDBJ databases">
        <authorList>
            <person name="Nowell W R."/>
        </authorList>
    </citation>
    <scope>NUCLEOTIDE SEQUENCE</scope>
</reference>
<organism evidence="1 7">
    <name type="scientific">Rotaria sordida</name>
    <dbReference type="NCBI Taxonomy" id="392033"/>
    <lineage>
        <taxon>Eukaryota</taxon>
        <taxon>Metazoa</taxon>
        <taxon>Spiralia</taxon>
        <taxon>Gnathifera</taxon>
        <taxon>Rotifera</taxon>
        <taxon>Eurotatoria</taxon>
        <taxon>Bdelloidea</taxon>
        <taxon>Philodinida</taxon>
        <taxon>Philodinidae</taxon>
        <taxon>Rotaria</taxon>
    </lineage>
</organism>
<comment type="caution">
    <text evidence="1">The sequence shown here is derived from an EMBL/GenBank/DDBJ whole genome shotgun (WGS) entry which is preliminary data.</text>
</comment>
<dbReference type="AlphaFoldDB" id="A0A814DLG4"/>
<dbReference type="EMBL" id="CAJNOL010000390">
    <property type="protein sequence ID" value="CAF1042823.1"/>
    <property type="molecule type" value="Genomic_DNA"/>
</dbReference>
<proteinExistence type="predicted"/>
<dbReference type="EMBL" id="CAJNOT010000509">
    <property type="protein sequence ID" value="CAF1005478.1"/>
    <property type="molecule type" value="Genomic_DNA"/>
</dbReference>
<dbReference type="Proteomes" id="UP000663882">
    <property type="component" value="Unassembled WGS sequence"/>
</dbReference>
<dbReference type="Proteomes" id="UP000663823">
    <property type="component" value="Unassembled WGS sequence"/>
</dbReference>
<dbReference type="EMBL" id="CAJOBD010003157">
    <property type="protein sequence ID" value="CAF3932012.1"/>
    <property type="molecule type" value="Genomic_DNA"/>
</dbReference>
<evidence type="ECO:0000313" key="6">
    <source>
        <dbReference type="Proteomes" id="UP000663870"/>
    </source>
</evidence>
<sequence>MDICQVAFTEQQIVSTATGRVVKRAASDELEGQVKKIMVDGQSCEKQGPSIIPKSSNQPKFVSAAEIAANARTNVQIMPEIPDDELLEMAIQFEKKYPQ</sequence>
<protein>
    <submittedName>
        <fullName evidence="1">Uncharacterized protein</fullName>
    </submittedName>
</protein>
<dbReference type="Proteomes" id="UP000663864">
    <property type="component" value="Unassembled WGS sequence"/>
</dbReference>
<evidence type="ECO:0000313" key="1">
    <source>
        <dbReference type="EMBL" id="CAF0956083.1"/>
    </source>
</evidence>
<dbReference type="Proteomes" id="UP000663870">
    <property type="component" value="Unassembled WGS sequence"/>
</dbReference>
<accession>A0A814DLG4</accession>
<evidence type="ECO:0000313" key="2">
    <source>
        <dbReference type="EMBL" id="CAF1005478.1"/>
    </source>
</evidence>
<gene>
    <name evidence="4" type="ORF">JBS370_LOCUS22507</name>
    <name evidence="3" type="ORF">JXQ802_LOCUS16240</name>
    <name evidence="5" type="ORF">OTI717_LOCUS32995</name>
    <name evidence="1" type="ORF">RFH988_LOCUS11892</name>
    <name evidence="2" type="ORF">ZHD862_LOCUS12755</name>
</gene>
<keyword evidence="6" id="KW-1185">Reference proteome</keyword>
<dbReference type="EMBL" id="CAJNOO010000482">
    <property type="protein sequence ID" value="CAF0956083.1"/>
    <property type="molecule type" value="Genomic_DNA"/>
</dbReference>
<evidence type="ECO:0000313" key="7">
    <source>
        <dbReference type="Proteomes" id="UP000663882"/>
    </source>
</evidence>
<dbReference type="Proteomes" id="UP000663836">
    <property type="component" value="Unassembled WGS sequence"/>
</dbReference>
<dbReference type="OrthoDB" id="10033675at2759"/>
<dbReference type="EMBL" id="CAJOAX010010556">
    <property type="protein sequence ID" value="CAF4077207.1"/>
    <property type="molecule type" value="Genomic_DNA"/>
</dbReference>
<evidence type="ECO:0000313" key="3">
    <source>
        <dbReference type="EMBL" id="CAF1042823.1"/>
    </source>
</evidence>